<sequence length="1214" mass="138838">MLDLREHCELLRPLIAVYTSHSEPSEHEFLRTYLACIFVVSTADSDPLNKLAELQAEQQWEQQNEGGNSTAKRISPAHCVSPKWFFPNVLKYYVLLHDNSLQDLDKQRYEEILRAVYERYGEKFCSFITLNSANPSDSTYTSMPDIWRLLVDPIQENLQTGLKLAKQNLYSSNDTKTGSQNNITNFLTRQQQQQPTYLPPVSSSPALSYDNEATTIGQINSTFLQKEHSSVVNNLPITKSPMTYAQITSGSTNSTTAFLPNCDKLTSKISSENIFDHDIEMTNKIYGQWLSGEDRLGLQKFVEEFVRDALVPFVEKHLSDQNEFLLNKRSLAKTTFSSMKKWLQTATTNTSPTPAFNVQQLNQSQSSTNLPYSVNISTESVEYQARRLADLAFLFGLYQYANQFYQSLKKEFASEHAWIHHIGCLEMAGISAFLHSWQQLSQQLINPTLRSVALANLRKLYPQRYLNNAINLYANVFRQPYLALRALMNSVLILTQLELYSEAAQQLILFNTLPELVDLSDLIGAVLLEHSARIFAKAGNRRRKLAFYLNVDFESQDNFVAILECLVRRDSNDPVCMDWINLLIDLRRVTTFVGLGMSDFVIHDCQNFADRFIKIGRFSQEVYPSNVACIQVWNELIECAGKGVDAFLSNSPPTLFLNEYTNNNKQCYLPRNEPLVVRLRFNNPFPFSLLLRDLRLSICDVKFSSKHKNGDTHSDDDLFKLSNQDINLPGNSNEPLCFKMTEEDRSKESSDTEIIVDLQAIPNSEIIQSFRVEGIRFQLCVPFPTISSIIDNKDSENIASSSSTNSNVISNEGKLLSVFGFIPIKLRGPRLAMTKEQRRTKQYAADKRLEFFVQPTPSPLLAFHLSDENKHLIAISNSIQFDAYANQILQLVLEVKNIGQCPVERLVVCTNWPEQVSVSEPNFPTTSNSDNEQRSCWISAQFIPCRCPTFADQPYPVSSESEGTAFLAKFNCTKINKSNPLKVGHRTRLRIALRAWHNIKMPADWSQLFYFLFFYSDGNNCRQFRFTIRIRTIERLFSSTFQLLNSNKGDESDVFQEEFNSLAINEAKNKRWNELVELNGCTLMSLTNTVVFESNQSLSFCFFARPISHGFNETKTLNVWNNELWLTNQQEFLDIPVWNFPLSFIKEDQLEEHSEESLKTQHERMLALKILWSATMVQSDKTSNMIFGESFLLSGAMTKDNETSGDCVTFLEKT</sequence>
<keyword evidence="2" id="KW-1185">Reference proteome</keyword>
<dbReference type="Pfam" id="PF12739">
    <property type="entry name" value="TRAPPC-Trs85"/>
    <property type="match status" value="1"/>
</dbReference>
<organism evidence="2 3">
    <name type="scientific">Meloidogyne javanica</name>
    <name type="common">Root-knot nematode worm</name>
    <dbReference type="NCBI Taxonomy" id="6303"/>
    <lineage>
        <taxon>Eukaryota</taxon>
        <taxon>Metazoa</taxon>
        <taxon>Ecdysozoa</taxon>
        <taxon>Nematoda</taxon>
        <taxon>Chromadorea</taxon>
        <taxon>Rhabditida</taxon>
        <taxon>Tylenchina</taxon>
        <taxon>Tylenchomorpha</taxon>
        <taxon>Tylenchoidea</taxon>
        <taxon>Meloidogynidae</taxon>
        <taxon>Meloidogyninae</taxon>
        <taxon>Meloidogyne</taxon>
        <taxon>Meloidogyne incognita group</taxon>
    </lineage>
</organism>
<dbReference type="Pfam" id="PF24545">
    <property type="entry name" value="Ig_TPPC8_1st"/>
    <property type="match status" value="1"/>
</dbReference>
<proteinExistence type="predicted"/>
<protein>
    <submittedName>
        <fullName evidence="3">Trafficking protein particle complex subunit 8</fullName>
    </submittedName>
</protein>
<accession>A0A915MBN0</accession>
<dbReference type="WBParaSite" id="scaffold35706_cov302.g22614">
    <property type="protein sequence ID" value="scaffold35706_cov302.g22614"/>
    <property type="gene ID" value="scaffold35706_cov302.g22614"/>
</dbReference>
<reference evidence="3" key="1">
    <citation type="submission" date="2022-11" db="UniProtKB">
        <authorList>
            <consortium name="WormBaseParasite"/>
        </authorList>
    </citation>
    <scope>IDENTIFICATION</scope>
</reference>
<dbReference type="GO" id="GO:1990072">
    <property type="term" value="C:TRAPPIII protein complex"/>
    <property type="evidence" value="ECO:0007669"/>
    <property type="project" value="TreeGrafter"/>
</dbReference>
<dbReference type="PANTHER" id="PTHR12975:SF6">
    <property type="entry name" value="TRAFFICKING PROTEIN PARTICLE COMPLEX SUBUNIT 8"/>
    <property type="match status" value="1"/>
</dbReference>
<feature type="domain" description="TPPC8 first Ig-like" evidence="1">
    <location>
        <begin position="652"/>
        <end position="870"/>
    </location>
</feature>
<dbReference type="AlphaFoldDB" id="A0A915MBN0"/>
<name>A0A915MBN0_MELJA</name>
<evidence type="ECO:0000313" key="3">
    <source>
        <dbReference type="WBParaSite" id="scaffold35706_cov302.g22614"/>
    </source>
</evidence>
<evidence type="ECO:0000259" key="1">
    <source>
        <dbReference type="Pfam" id="PF24545"/>
    </source>
</evidence>
<dbReference type="PANTHER" id="PTHR12975">
    <property type="entry name" value="TRANSPORT PROTEIN TRAPP"/>
    <property type="match status" value="1"/>
</dbReference>
<dbReference type="InterPro" id="IPR058541">
    <property type="entry name" value="Ig_TPPC8_1st"/>
</dbReference>
<dbReference type="InterPro" id="IPR024420">
    <property type="entry name" value="TRAPP_III_complex_Trs85"/>
</dbReference>
<evidence type="ECO:0000313" key="2">
    <source>
        <dbReference type="Proteomes" id="UP000887561"/>
    </source>
</evidence>
<dbReference type="Proteomes" id="UP000887561">
    <property type="component" value="Unplaced"/>
</dbReference>